<comment type="caution">
    <text evidence="3">The sequence shown here is derived from an EMBL/GenBank/DDBJ whole genome shotgun (WGS) entry which is preliminary data.</text>
</comment>
<keyword evidence="1" id="KW-1133">Transmembrane helix</keyword>
<organism evidence="3 4">
    <name type="scientific">Entomortierella parvispora</name>
    <dbReference type="NCBI Taxonomy" id="205924"/>
    <lineage>
        <taxon>Eukaryota</taxon>
        <taxon>Fungi</taxon>
        <taxon>Fungi incertae sedis</taxon>
        <taxon>Mucoromycota</taxon>
        <taxon>Mortierellomycotina</taxon>
        <taxon>Mortierellomycetes</taxon>
        <taxon>Mortierellales</taxon>
        <taxon>Mortierellaceae</taxon>
        <taxon>Entomortierella</taxon>
    </lineage>
</organism>
<accession>A0A9P3H8N1</accession>
<reference evidence="3" key="2">
    <citation type="journal article" date="2022" name="Microbiol. Resour. Announc.">
        <title>Whole-Genome Sequence of Entomortierella parvispora E1425, a Mucoromycotan Fungus Associated with Burkholderiaceae-Related Endosymbiotic Bacteria.</title>
        <authorList>
            <person name="Herlambang A."/>
            <person name="Guo Y."/>
            <person name="Takashima Y."/>
            <person name="Narisawa K."/>
            <person name="Ohta H."/>
            <person name="Nishizawa T."/>
        </authorList>
    </citation>
    <scope>NUCLEOTIDE SEQUENCE</scope>
    <source>
        <strain evidence="3">E1425</strain>
    </source>
</reference>
<keyword evidence="1" id="KW-0472">Membrane</keyword>
<dbReference type="PANTHER" id="PTHR36854:SF1">
    <property type="entry name" value="TRANSMEMBRANE PROTEIN"/>
    <property type="match status" value="1"/>
</dbReference>
<dbReference type="PANTHER" id="PTHR36854">
    <property type="entry name" value="CHROMOSOME 9, WHOLE GENOME SHOTGUN SEQUENCE"/>
    <property type="match status" value="1"/>
</dbReference>
<dbReference type="Proteomes" id="UP000827284">
    <property type="component" value="Unassembled WGS sequence"/>
</dbReference>
<protein>
    <recommendedName>
        <fullName evidence="5">Transmembrane protein</fullName>
    </recommendedName>
</protein>
<sequence length="146" mass="16217">MVNFKTSRRTGLLLLLSLLCLLTVVQPTYAADPISFCKCVCGQKYRIQALPRDSQHPIFGGASKACVACTKQFCLDSVPEICLGVGTGEGDELTTSCFERDSYKDQFIVYLFLSITFGLLGFAGLQPFVKGLWQRQQQRSYAQMPL</sequence>
<evidence type="ECO:0000313" key="3">
    <source>
        <dbReference type="EMBL" id="GJJ72050.1"/>
    </source>
</evidence>
<name>A0A9P3H8N1_9FUNG</name>
<evidence type="ECO:0000313" key="4">
    <source>
        <dbReference type="Proteomes" id="UP000827284"/>
    </source>
</evidence>
<evidence type="ECO:0000256" key="2">
    <source>
        <dbReference type="SAM" id="SignalP"/>
    </source>
</evidence>
<feature type="transmembrane region" description="Helical" evidence="1">
    <location>
        <begin position="107"/>
        <end position="129"/>
    </location>
</feature>
<evidence type="ECO:0000256" key="1">
    <source>
        <dbReference type="SAM" id="Phobius"/>
    </source>
</evidence>
<proteinExistence type="predicted"/>
<keyword evidence="2" id="KW-0732">Signal</keyword>
<gene>
    <name evidence="3" type="ORF">EMPS_04407</name>
</gene>
<feature type="signal peptide" evidence="2">
    <location>
        <begin position="1"/>
        <end position="30"/>
    </location>
</feature>
<dbReference type="EMBL" id="BQFW01000006">
    <property type="protein sequence ID" value="GJJ72050.1"/>
    <property type="molecule type" value="Genomic_DNA"/>
</dbReference>
<reference evidence="3" key="1">
    <citation type="submission" date="2021-11" db="EMBL/GenBank/DDBJ databases">
        <authorList>
            <person name="Herlambang A."/>
            <person name="Guo Y."/>
            <person name="Takashima Y."/>
            <person name="Nishizawa T."/>
        </authorList>
    </citation>
    <scope>NUCLEOTIDE SEQUENCE</scope>
    <source>
        <strain evidence="3">E1425</strain>
    </source>
</reference>
<evidence type="ECO:0008006" key="5">
    <source>
        <dbReference type="Google" id="ProtNLM"/>
    </source>
</evidence>
<feature type="chain" id="PRO_5040116725" description="Transmembrane protein" evidence="2">
    <location>
        <begin position="31"/>
        <end position="146"/>
    </location>
</feature>
<dbReference type="AlphaFoldDB" id="A0A9P3H8N1"/>
<dbReference type="OrthoDB" id="2142503at2759"/>
<keyword evidence="1" id="KW-0812">Transmembrane</keyword>
<keyword evidence="4" id="KW-1185">Reference proteome</keyword>